<feature type="transmembrane region" description="Helical" evidence="1">
    <location>
        <begin position="97"/>
        <end position="117"/>
    </location>
</feature>
<dbReference type="AlphaFoldDB" id="A0A0Q3ELD0"/>
<proteinExistence type="predicted"/>
<keyword evidence="4" id="KW-1185">Reference proteome</keyword>
<evidence type="ECO:0000256" key="1">
    <source>
        <dbReference type="SAM" id="Phobius"/>
    </source>
</evidence>
<dbReference type="Proteomes" id="UP000008810">
    <property type="component" value="Chromosome 4"/>
</dbReference>
<evidence type="ECO:0000313" key="2">
    <source>
        <dbReference type="EMBL" id="KQJ88375.1"/>
    </source>
</evidence>
<reference evidence="2 3" key="1">
    <citation type="journal article" date="2010" name="Nature">
        <title>Genome sequencing and analysis of the model grass Brachypodium distachyon.</title>
        <authorList>
            <consortium name="International Brachypodium Initiative"/>
        </authorList>
    </citation>
    <scope>NUCLEOTIDE SEQUENCE [LARGE SCALE GENOMIC DNA]</scope>
    <source>
        <strain evidence="2 3">Bd21</strain>
    </source>
</reference>
<dbReference type="EMBL" id="CM000883">
    <property type="protein sequence ID" value="KQJ88375.1"/>
    <property type="molecule type" value="Genomic_DNA"/>
</dbReference>
<gene>
    <name evidence="2" type="ORF">BRADI_4g17331v3</name>
</gene>
<accession>A0A0Q3ELD0</accession>
<organism evidence="2">
    <name type="scientific">Brachypodium distachyon</name>
    <name type="common">Purple false brome</name>
    <name type="synonym">Trachynia distachya</name>
    <dbReference type="NCBI Taxonomy" id="15368"/>
    <lineage>
        <taxon>Eukaryota</taxon>
        <taxon>Viridiplantae</taxon>
        <taxon>Streptophyta</taxon>
        <taxon>Embryophyta</taxon>
        <taxon>Tracheophyta</taxon>
        <taxon>Spermatophyta</taxon>
        <taxon>Magnoliopsida</taxon>
        <taxon>Liliopsida</taxon>
        <taxon>Poales</taxon>
        <taxon>Poaceae</taxon>
        <taxon>BOP clade</taxon>
        <taxon>Pooideae</taxon>
        <taxon>Stipodae</taxon>
        <taxon>Brachypodieae</taxon>
        <taxon>Brachypodium</taxon>
    </lineage>
</organism>
<reference evidence="2" key="2">
    <citation type="submission" date="2017-06" db="EMBL/GenBank/DDBJ databases">
        <title>WGS assembly of Brachypodium distachyon.</title>
        <authorList>
            <consortium name="The International Brachypodium Initiative"/>
            <person name="Lucas S."/>
            <person name="Harmon-Smith M."/>
            <person name="Lail K."/>
            <person name="Tice H."/>
            <person name="Grimwood J."/>
            <person name="Bruce D."/>
            <person name="Barry K."/>
            <person name="Shu S."/>
            <person name="Lindquist E."/>
            <person name="Wang M."/>
            <person name="Pitluck S."/>
            <person name="Vogel J.P."/>
            <person name="Garvin D.F."/>
            <person name="Mockler T.C."/>
            <person name="Schmutz J."/>
            <person name="Rokhsar D."/>
            <person name="Bevan M.W."/>
        </authorList>
    </citation>
    <scope>NUCLEOTIDE SEQUENCE</scope>
    <source>
        <strain evidence="2">Bd21</strain>
    </source>
</reference>
<keyword evidence="1" id="KW-1133">Transmembrane helix</keyword>
<reference evidence="3" key="3">
    <citation type="submission" date="2018-08" db="UniProtKB">
        <authorList>
            <consortium name="EnsemblPlants"/>
        </authorList>
    </citation>
    <scope>IDENTIFICATION</scope>
    <source>
        <strain evidence="3">cv. Bd21</strain>
    </source>
</reference>
<sequence length="118" mass="13125">MRAHDKLAGGTPAPAADPVLDGRLAGACCRLEAWWSPVISPSDWWSKRRDFPLGLLQPRDFPGVRGLGMKRSGAGLARCRTTAVRMRCASVARCWRCGWWFAVLMLISVHRLLFTAVF</sequence>
<dbReference type="InParanoid" id="A0A0Q3ELD0"/>
<keyword evidence="1" id="KW-0472">Membrane</keyword>
<dbReference type="EnsemblPlants" id="KQJ88375">
    <property type="protein sequence ID" value="KQJ88375"/>
    <property type="gene ID" value="BRADI_4g17331v3"/>
</dbReference>
<keyword evidence="1" id="KW-0812">Transmembrane</keyword>
<evidence type="ECO:0000313" key="3">
    <source>
        <dbReference type="EnsemblPlants" id="KQJ88375"/>
    </source>
</evidence>
<protein>
    <submittedName>
        <fullName evidence="2 3">Uncharacterized protein</fullName>
    </submittedName>
</protein>
<dbReference type="Gramene" id="KQJ88375">
    <property type="protein sequence ID" value="KQJ88375"/>
    <property type="gene ID" value="BRADI_4g17331v3"/>
</dbReference>
<name>A0A0Q3ELD0_BRADI</name>
<evidence type="ECO:0000313" key="4">
    <source>
        <dbReference type="Proteomes" id="UP000008810"/>
    </source>
</evidence>